<keyword evidence="1" id="KW-0234">DNA repair</keyword>
<dbReference type="InterPro" id="IPR010285">
    <property type="entry name" value="DNA_helicase_pif1-like_DEAD"/>
</dbReference>
<reference evidence="4 5" key="1">
    <citation type="submission" date="2017-08" db="EMBL/GenBank/DDBJ databases">
        <title>Acidophilic green algal genome provides insights into adaptation to an acidic environment.</title>
        <authorList>
            <person name="Hirooka S."/>
            <person name="Hirose Y."/>
            <person name="Kanesaki Y."/>
            <person name="Higuchi S."/>
            <person name="Fujiwara T."/>
            <person name="Onuma R."/>
            <person name="Era A."/>
            <person name="Ohbayashi R."/>
            <person name="Uzuka A."/>
            <person name="Nozaki H."/>
            <person name="Yoshikawa H."/>
            <person name="Miyagishima S.Y."/>
        </authorList>
    </citation>
    <scope>NUCLEOTIDE SEQUENCE [LARGE SCALE GENOMIC DNA]</scope>
    <source>
        <strain evidence="4 5">NIES-2499</strain>
    </source>
</reference>
<gene>
    <name evidence="4" type="ORF">CEUSTIGMA_g13732.t1</name>
</gene>
<dbReference type="Gene3D" id="3.40.50.300">
    <property type="entry name" value="P-loop containing nucleotide triphosphate hydrolases"/>
    <property type="match status" value="1"/>
</dbReference>
<dbReference type="GO" id="GO:0006310">
    <property type="term" value="P:DNA recombination"/>
    <property type="evidence" value="ECO:0007669"/>
    <property type="project" value="UniProtKB-KW"/>
</dbReference>
<evidence type="ECO:0000256" key="1">
    <source>
        <dbReference type="RuleBase" id="RU363044"/>
    </source>
</evidence>
<organism evidence="4 5">
    <name type="scientific">Chlamydomonas eustigma</name>
    <dbReference type="NCBI Taxonomy" id="1157962"/>
    <lineage>
        <taxon>Eukaryota</taxon>
        <taxon>Viridiplantae</taxon>
        <taxon>Chlorophyta</taxon>
        <taxon>core chlorophytes</taxon>
        <taxon>Chlorophyceae</taxon>
        <taxon>CS clade</taxon>
        <taxon>Chlamydomonadales</taxon>
        <taxon>Chlamydomonadaceae</taxon>
        <taxon>Chlamydomonas</taxon>
    </lineage>
</organism>
<dbReference type="GO" id="GO:0000723">
    <property type="term" value="P:telomere maintenance"/>
    <property type="evidence" value="ECO:0007669"/>
    <property type="project" value="InterPro"/>
</dbReference>
<feature type="domain" description="DNA helicase Pif1-like DEAD-box helicase" evidence="3">
    <location>
        <begin position="1451"/>
        <end position="1594"/>
    </location>
</feature>
<dbReference type="EMBL" id="BEGY01000271">
    <property type="protein sequence ID" value="GAX86320.1"/>
    <property type="molecule type" value="Genomic_DNA"/>
</dbReference>
<evidence type="ECO:0000259" key="3">
    <source>
        <dbReference type="Pfam" id="PF05970"/>
    </source>
</evidence>
<feature type="region of interest" description="Disordered" evidence="2">
    <location>
        <begin position="819"/>
        <end position="843"/>
    </location>
</feature>
<keyword evidence="1" id="KW-0547">Nucleotide-binding</keyword>
<comment type="similarity">
    <text evidence="1">Belongs to the helicase family.</text>
</comment>
<sequence>MYPDLFVLITFLRRTPNEATLERRLRHFQTPPLNINTEQRNHQDGEVDNCRASMTCNEPSFDTAADLVEKQLQQLVEHVHLGCDAASATIAPAAGAQNVQADPLHHKHLPPISSMNSIRRDAASFRQSLKAQLQETVCAVYSRYCPAIQVQEYRVSSPSSISDLVEVVSLPRLPNTNLLRKDGNKVTSKTPYHAKTTHTIDGITYCLQPHACKINVVSTCLECAKALKGNQVPPHSLVRYDCGGIPEYPEGLVQLRMLEERLLGKNRYCHRAHVVAFPNVGANEVRDVLLKSPKELLDDLKVVFLVLADKNQDIKRIAHRTKALHVRGPEVLKWATHLSQVYNLPLPSHELDTEYQSLNDEVPAVLLQEGSFIASTEKEAESLCKSFLADREGYANTRSFQSWKDMTADACDQRGHVQAVPHPELSHTLQTTPSGENGTVDVAEDTTNEGIMEGIDEVELQMSTSDLVPECVGAAKLFAHLHTNGVLVSGIPAATTPLSDYDPMWLVHSHPSIFPHGTGACPEGMSLEAWAKGILCRYPRTQYAQNIGFITDAFNIIQRHEAYKHAAVQMRISPGMASGIHGLTEVTLQEVMKVLTTKKAGTEYKKAVASLPRAAQNLLNCVKRTGARVIGSPHSFRSLRCKVLGANVLWGHYTCMLNLCPTESGSHWTFKLAGEEFSFDSFGAPDQQRPNTAKVMATISANPKACADFIHAYFNAFCEVFLGWPMGSRFQTNADCLFGLILCAYLKYESSGRGGKHGHGQIIQPALQAEYLLHVLRDCGLAFQQRLLDFIMESFASSYISNLDGQVVSSDELQLQSLKPASHQSEVTPAGETSSEDVRTQTSSPVVCVSQASCENSGRGSHNNTAVVMWDCKADEPIQTDDLSLLTWQIPLCASISDQQLNLFINRCAFLVEYHKHTATCKKGHRRGDHTDCRMGYDRLLVSENHMVEEEEGKIMLLQRRSHGMVVPHIKALLVACPGNHSINLTVDQSRHRRSLQLWRDLDASEQKKVPKPVMLDAAVCAAMNSEYCAKYSTKADNTDLNKHTLQLVKKFSQASAATSAASPQKSATCIISKMLNMIHNTITYPSVMTVSYLLGHGDSWFPINTVAFDPHPFTHQLKKLHNIVGEDESQHDIVLDRISNTYMVQNKASMEYYARHSALDAWSPFEITISFTCGDARSKSAKLLLLQTPDHTDHDNNAGRCGHNPRTRDAMCSPMFYSEFPIRPSGDASHEDKESWAAFALGSFFPYDRQKFLLEKDEQGDTLLTLWNQVEYWQRVKPRGIQDIIALQCLDNIQTRCLARVHMRLEEKQVKAINRAYYQRSSSIGTEEKESLSDEDDMNEENCEDEYGGCDLNEETLSEQLALLQDDTTLNEKNIYDTTAMIALNSVAQPTPVHEPFTDQECTKVSTADQDTMEKLNNALALKQPLNVLTDLLLLKEGDAMKSGVLLPQQLIKILGHAGTGKSEIIKAYLWHAFQHGLSDLIAVTSYTWKAALLIGTDHNPGYTSCTFYGTTHKKSRSKHNGVSDKSKELLTERIRINIHDEVSFDCLSHLANMSDGARTLVQSKRDIRSVPEDAPFGGMHVILCGDFAQHQPPGGRPFYDGEAAALRRSKKTINGSSTQFEAACMRGKDIINRFTTTFYLQVQHRFSRDTPDGARLDDLVNLLMSKNELSIQEVAQICEDLNTRVASSDVLESLLNRCAGVVTLRNSVRANLNRQIYKYHAAASSKRLYTWRAIDKAAKVGRPLSDEVLRMLDCPYRVLRYPPVVIFVEPDRKVLGDRFKSAGAPHNTLPIFPTTTTTTTIRDFSCMTLYRPNSTRADPELTGTEIAIKRTGFSLDGICGVTDYYAQGESFKDQARLLHLTPPENSRITRANILVPVSRPSLWSQLHLLAPLWPEGDQEAKTKVVQKFQRALAPDPDWVQFDNKVMYGTSSTKCANSCCTTTAYKKEAA</sequence>
<keyword evidence="1" id="KW-0227">DNA damage</keyword>
<evidence type="ECO:0000256" key="2">
    <source>
        <dbReference type="SAM" id="MobiDB-lite"/>
    </source>
</evidence>
<dbReference type="InterPro" id="IPR027417">
    <property type="entry name" value="P-loop_NTPase"/>
</dbReference>
<keyword evidence="1" id="KW-0378">Hydrolase</keyword>
<proteinExistence type="inferred from homology"/>
<dbReference type="GO" id="GO:0043139">
    <property type="term" value="F:5'-3' DNA helicase activity"/>
    <property type="evidence" value="ECO:0007669"/>
    <property type="project" value="UniProtKB-EC"/>
</dbReference>
<feature type="compositionally biased region" description="Polar residues" evidence="2">
    <location>
        <begin position="819"/>
        <end position="833"/>
    </location>
</feature>
<comment type="catalytic activity">
    <reaction evidence="1">
        <text>ATP + H2O = ADP + phosphate + H(+)</text>
        <dbReference type="Rhea" id="RHEA:13065"/>
        <dbReference type="ChEBI" id="CHEBI:15377"/>
        <dbReference type="ChEBI" id="CHEBI:15378"/>
        <dbReference type="ChEBI" id="CHEBI:30616"/>
        <dbReference type="ChEBI" id="CHEBI:43474"/>
        <dbReference type="ChEBI" id="CHEBI:456216"/>
        <dbReference type="EC" id="5.6.2.3"/>
    </reaction>
</comment>
<keyword evidence="1" id="KW-0233">DNA recombination</keyword>
<dbReference type="GO" id="GO:0006281">
    <property type="term" value="P:DNA repair"/>
    <property type="evidence" value="ECO:0007669"/>
    <property type="project" value="UniProtKB-KW"/>
</dbReference>
<keyword evidence="1" id="KW-0067">ATP-binding</keyword>
<dbReference type="EC" id="5.6.2.3" evidence="1"/>
<evidence type="ECO:0000313" key="5">
    <source>
        <dbReference type="Proteomes" id="UP000232323"/>
    </source>
</evidence>
<name>A0A250XU41_9CHLO</name>
<dbReference type="SUPFAM" id="SSF52540">
    <property type="entry name" value="P-loop containing nucleoside triphosphate hydrolases"/>
    <property type="match status" value="2"/>
</dbReference>
<protein>
    <recommendedName>
        <fullName evidence="1">ATP-dependent DNA helicase</fullName>
        <ecNumber evidence="1">5.6.2.3</ecNumber>
    </recommendedName>
</protein>
<evidence type="ECO:0000313" key="4">
    <source>
        <dbReference type="EMBL" id="GAX86320.1"/>
    </source>
</evidence>
<dbReference type="Pfam" id="PF05970">
    <property type="entry name" value="PIF1"/>
    <property type="match status" value="1"/>
</dbReference>
<dbReference type="GO" id="GO:0016887">
    <property type="term" value="F:ATP hydrolysis activity"/>
    <property type="evidence" value="ECO:0007669"/>
    <property type="project" value="RHEA"/>
</dbReference>
<keyword evidence="5" id="KW-1185">Reference proteome</keyword>
<dbReference type="STRING" id="1157962.A0A250XU41"/>
<comment type="cofactor">
    <cofactor evidence="1">
        <name>Mg(2+)</name>
        <dbReference type="ChEBI" id="CHEBI:18420"/>
    </cofactor>
</comment>
<dbReference type="GO" id="GO:0005524">
    <property type="term" value="F:ATP binding"/>
    <property type="evidence" value="ECO:0007669"/>
    <property type="project" value="UniProtKB-KW"/>
</dbReference>
<accession>A0A250XU41</accession>
<dbReference type="Proteomes" id="UP000232323">
    <property type="component" value="Unassembled WGS sequence"/>
</dbReference>
<comment type="caution">
    <text evidence="4">The sequence shown here is derived from an EMBL/GenBank/DDBJ whole genome shotgun (WGS) entry which is preliminary data.</text>
</comment>
<keyword evidence="1" id="KW-0347">Helicase</keyword>
<dbReference type="OrthoDB" id="3257061at2759"/>